<dbReference type="Proteomes" id="UP001156702">
    <property type="component" value="Unassembled WGS sequence"/>
</dbReference>
<dbReference type="Pfam" id="PF06252">
    <property type="entry name" value="GemA"/>
    <property type="match status" value="1"/>
</dbReference>
<dbReference type="RefSeq" id="WP_244768405.1">
    <property type="nucleotide sequence ID" value="NZ_BSOP01000018.1"/>
</dbReference>
<evidence type="ECO:0000313" key="1">
    <source>
        <dbReference type="EMBL" id="GLR51250.1"/>
    </source>
</evidence>
<sequence>MTSSIAAMHVARKQLDLDEDVYRAKLVAITGKSSAKDMTEAERQKVLGEFRRIGFQPARGRSTARRQLTGKYAKKLQALWIAAYNLGLVDDRDDQAMLAYVKRQTGLDDTRFLHHADDGRAAVEGLKGWLRREADVMFGTSNGYEWLAHDGAKIAWAQWRILHPDACLMVRKGFDQAVSEILGIRLVWLGDVKPSQWQTVMNAFGPRVRAARKAGTP</sequence>
<evidence type="ECO:0000313" key="2">
    <source>
        <dbReference type="Proteomes" id="UP001156702"/>
    </source>
</evidence>
<name>A0ABQ5ZEN5_9HYPH</name>
<gene>
    <name evidence="1" type="ORF">GCM10007923_24580</name>
</gene>
<protein>
    <recommendedName>
        <fullName evidence="3">Regulatory protein GemA</fullName>
    </recommendedName>
</protein>
<reference evidence="2" key="1">
    <citation type="journal article" date="2019" name="Int. J. Syst. Evol. Microbiol.">
        <title>The Global Catalogue of Microorganisms (GCM) 10K type strain sequencing project: providing services to taxonomists for standard genome sequencing and annotation.</title>
        <authorList>
            <consortium name="The Broad Institute Genomics Platform"/>
            <consortium name="The Broad Institute Genome Sequencing Center for Infectious Disease"/>
            <person name="Wu L."/>
            <person name="Ma J."/>
        </authorList>
    </citation>
    <scope>NUCLEOTIDE SEQUENCE [LARGE SCALE GENOMIC DNA]</scope>
    <source>
        <strain evidence="2">NBRC 102122</strain>
    </source>
</reference>
<organism evidence="1 2">
    <name type="scientific">Shinella yambaruensis</name>
    <dbReference type="NCBI Taxonomy" id="415996"/>
    <lineage>
        <taxon>Bacteria</taxon>
        <taxon>Pseudomonadati</taxon>
        <taxon>Pseudomonadota</taxon>
        <taxon>Alphaproteobacteria</taxon>
        <taxon>Hyphomicrobiales</taxon>
        <taxon>Rhizobiaceae</taxon>
        <taxon>Shinella</taxon>
    </lineage>
</organism>
<comment type="caution">
    <text evidence="1">The sequence shown here is derived from an EMBL/GenBank/DDBJ whole genome shotgun (WGS) entry which is preliminary data.</text>
</comment>
<accession>A0ABQ5ZEN5</accession>
<proteinExistence type="predicted"/>
<dbReference type="InterPro" id="IPR009363">
    <property type="entry name" value="Phage_Mu_Gp16"/>
</dbReference>
<keyword evidence="2" id="KW-1185">Reference proteome</keyword>
<dbReference type="EMBL" id="BSOP01000018">
    <property type="protein sequence ID" value="GLR51250.1"/>
    <property type="molecule type" value="Genomic_DNA"/>
</dbReference>
<evidence type="ECO:0008006" key="3">
    <source>
        <dbReference type="Google" id="ProtNLM"/>
    </source>
</evidence>